<dbReference type="InterPro" id="IPR011993">
    <property type="entry name" value="PH-like_dom_sf"/>
</dbReference>
<dbReference type="GeneTree" id="ENSGT01020000230354"/>
<dbReference type="Pfam" id="PF09380">
    <property type="entry name" value="FERM_C"/>
    <property type="match status" value="1"/>
</dbReference>
<reference evidence="10" key="2">
    <citation type="submission" date="2025-08" db="UniProtKB">
        <authorList>
            <consortium name="Ensembl"/>
        </authorList>
    </citation>
    <scope>IDENTIFICATION</scope>
</reference>
<evidence type="ECO:0000256" key="4">
    <source>
        <dbReference type="ARBA" id="ARBA00023136"/>
    </source>
</evidence>
<evidence type="ECO:0000256" key="7">
    <source>
        <dbReference type="SAM" id="MobiDB-lite"/>
    </source>
</evidence>
<accession>A0A8C5WAQ9</accession>
<name>A0A8C5WAQ9_MICMU</name>
<dbReference type="InterPro" id="IPR046810">
    <property type="entry name" value="ERM_helical"/>
</dbReference>
<dbReference type="EMBL" id="ABDC03007634">
    <property type="status" value="NOT_ANNOTATED_CDS"/>
    <property type="molecule type" value="Genomic_DNA"/>
</dbReference>
<feature type="domain" description="FERM C-terminal PH-like" evidence="8">
    <location>
        <begin position="4"/>
        <end position="59"/>
    </location>
</feature>
<dbReference type="InterPro" id="IPR018980">
    <property type="entry name" value="FERM_PH-like_C"/>
</dbReference>
<organism evidence="10 11">
    <name type="scientific">Microcebus murinus</name>
    <name type="common">Gray mouse lemur</name>
    <name type="synonym">Lemur murinus</name>
    <dbReference type="NCBI Taxonomy" id="30608"/>
    <lineage>
        <taxon>Eukaryota</taxon>
        <taxon>Metazoa</taxon>
        <taxon>Chordata</taxon>
        <taxon>Craniata</taxon>
        <taxon>Vertebrata</taxon>
        <taxon>Euteleostomi</taxon>
        <taxon>Mammalia</taxon>
        <taxon>Eutheria</taxon>
        <taxon>Euarchontoglires</taxon>
        <taxon>Primates</taxon>
        <taxon>Strepsirrhini</taxon>
        <taxon>Lemuriformes</taxon>
        <taxon>Cheirogaleidae</taxon>
        <taxon>Microcebus</taxon>
    </lineage>
</organism>
<feature type="coiled-coil region" evidence="6">
    <location>
        <begin position="192"/>
        <end position="219"/>
    </location>
</feature>
<dbReference type="InterPro" id="IPR000798">
    <property type="entry name" value="Ez/rad/moesin-like"/>
</dbReference>
<reference evidence="10" key="3">
    <citation type="submission" date="2025-09" db="UniProtKB">
        <authorList>
            <consortium name="Ensembl"/>
        </authorList>
    </citation>
    <scope>IDENTIFICATION</scope>
</reference>
<dbReference type="GO" id="GO:0003779">
    <property type="term" value="F:actin binding"/>
    <property type="evidence" value="ECO:0007669"/>
    <property type="project" value="InterPro"/>
</dbReference>
<dbReference type="Ensembl" id="ENSMICT00000052030.2">
    <property type="protein sequence ID" value="ENSMICP00000036308.2"/>
    <property type="gene ID" value="ENSMICG00000036624.2"/>
</dbReference>
<evidence type="ECO:0000256" key="5">
    <source>
        <dbReference type="ARBA" id="ARBA00023273"/>
    </source>
</evidence>
<evidence type="ECO:0000256" key="1">
    <source>
        <dbReference type="ARBA" id="ARBA00004316"/>
    </source>
</evidence>
<dbReference type="GO" id="GO:0005886">
    <property type="term" value="C:plasma membrane"/>
    <property type="evidence" value="ECO:0007669"/>
    <property type="project" value="UniProtKB-SubCell"/>
</dbReference>
<evidence type="ECO:0000259" key="8">
    <source>
        <dbReference type="Pfam" id="PF09380"/>
    </source>
</evidence>
<dbReference type="GO" id="GO:0042995">
    <property type="term" value="C:cell projection"/>
    <property type="evidence" value="ECO:0007669"/>
    <property type="project" value="UniProtKB-SubCell"/>
</dbReference>
<reference evidence="10" key="1">
    <citation type="submission" date="2016-12" db="EMBL/GenBank/DDBJ databases">
        <title>Mouse lemur reference genome and diversity panel.</title>
        <authorList>
            <person name="Harris R."/>
            <person name="Larsen P."/>
            <person name="Liu Y."/>
            <person name="Hughes D.S."/>
            <person name="Murali S."/>
            <person name="Raveendran M."/>
            <person name="Korchina V."/>
            <person name="Wang M."/>
            <person name="Jhangiani S."/>
            <person name="Bandaranaike D."/>
            <person name="Bellair M."/>
            <person name="Blankenburg K."/>
            <person name="Chao H."/>
            <person name="Dahdouli M."/>
            <person name="Dinh H."/>
            <person name="Doddapaneni H."/>
            <person name="English A."/>
            <person name="Firestine M."/>
            <person name="Gnanaolivu R."/>
            <person name="Gross S."/>
            <person name="Hernandez B."/>
            <person name="Javaid M."/>
            <person name="Jayaseelan J."/>
            <person name="Jones J."/>
            <person name="Khan Z."/>
            <person name="Kovar C."/>
            <person name="Kurapati P."/>
            <person name="Le B."/>
            <person name="Lee S."/>
            <person name="Li M."/>
            <person name="Mathew T."/>
            <person name="Narasimhan A."/>
            <person name="Ngo D."/>
            <person name="Nguyen L."/>
            <person name="Okwuonu G."/>
            <person name="Ongeri F."/>
            <person name="Osuji N."/>
            <person name="Pu L.-L."/>
            <person name="Puazo M."/>
            <person name="Quiroz J."/>
            <person name="Raj R."/>
            <person name="Rajbhandari K."/>
            <person name="Reid J.G."/>
            <person name="Santibanez J."/>
            <person name="Sexton D."/>
            <person name="Skinner E."/>
            <person name="Vee V."/>
            <person name="Weissenberger G."/>
            <person name="Wu Y."/>
            <person name="Xin Y."/>
            <person name="Han Y."/>
            <person name="Campbell C."/>
            <person name="Brown A."/>
            <person name="Sullivan B."/>
            <person name="Shelton J."/>
            <person name="Brown S."/>
            <person name="Dudchenko O."/>
            <person name="Machol I."/>
            <person name="Durand N."/>
            <person name="Shamim M."/>
            <person name="Lieberman A."/>
            <person name="Muzny D.M."/>
            <person name="Richards S."/>
            <person name="Yoder A."/>
            <person name="Worley K.C."/>
            <person name="Rogers J."/>
            <person name="Gibbs R.A."/>
        </authorList>
    </citation>
    <scope>NUCLEOTIDE SEQUENCE [LARGE SCALE GENOMIC DNA]</scope>
</reference>
<dbReference type="Gene3D" id="1.20.5.450">
    <property type="match status" value="1"/>
</dbReference>
<evidence type="ECO:0000256" key="6">
    <source>
        <dbReference type="SAM" id="Coils"/>
    </source>
</evidence>
<keyword evidence="4" id="KW-0472">Membrane</keyword>
<evidence type="ECO:0000256" key="2">
    <source>
        <dbReference type="ARBA" id="ARBA00004413"/>
    </source>
</evidence>
<dbReference type="PRINTS" id="PR00661">
    <property type="entry name" value="ERMFAMILY"/>
</dbReference>
<keyword evidence="6" id="KW-0175">Coiled coil</keyword>
<dbReference type="SUPFAM" id="SSF50729">
    <property type="entry name" value="PH domain-like"/>
    <property type="match status" value="1"/>
</dbReference>
<comment type="subcellular location">
    <subcellularLocation>
        <location evidence="2">Cell membrane</location>
        <topology evidence="2">Peripheral membrane protein</topology>
        <orientation evidence="2">Cytoplasmic side</orientation>
    </subcellularLocation>
    <subcellularLocation>
        <location evidence="1">Cell projection</location>
    </subcellularLocation>
</comment>
<feature type="domain" description="Ezrin/radixin/moesin alpha-helical" evidence="9">
    <location>
        <begin position="93"/>
        <end position="213"/>
    </location>
</feature>
<sequence>KLTSKIGFTWSENRNISFNDKKFVIKPIDKKPPDFVINKRTLQLCMGNHELYMSRRKPDTIVVQQMKAQAQEEKPQKQLEQQQLETEKKRREKEQMIREKEELMLRLQDYEEKTKKAEKELPEQIQRALQLQERKRAQEEAERLEEEADCVAALQATEELERQAVDQVKGQEQLAAELAEYAAKIALVEEVRRCKKDEVEEWQHRAKEAQDDLVKTKEELHLMMTAPLPLPPRMYEPVGYRVQEGLQDEGAESMGYSAKLCIEGILDYRNEENQENERVQRQLLTLSNELSQGDTKQWIDEFEAM</sequence>
<evidence type="ECO:0000313" key="11">
    <source>
        <dbReference type="Proteomes" id="UP000694394"/>
    </source>
</evidence>
<evidence type="ECO:0000256" key="3">
    <source>
        <dbReference type="ARBA" id="ARBA00022475"/>
    </source>
</evidence>
<protein>
    <submittedName>
        <fullName evidence="10">Uncharacterized protein</fullName>
    </submittedName>
</protein>
<dbReference type="InterPro" id="IPR011174">
    <property type="entry name" value="ERM"/>
</dbReference>
<dbReference type="Gene3D" id="2.30.29.30">
    <property type="entry name" value="Pleckstrin-homology domain (PH domain)/Phosphotyrosine-binding domain (PTB)"/>
    <property type="match status" value="1"/>
</dbReference>
<feature type="compositionally biased region" description="Basic and acidic residues" evidence="7">
    <location>
        <begin position="85"/>
        <end position="95"/>
    </location>
</feature>
<dbReference type="AlphaFoldDB" id="A0A8C5WAQ9"/>
<proteinExistence type="predicted"/>
<dbReference type="Pfam" id="PF20492">
    <property type="entry name" value="ERM_helical"/>
    <property type="match status" value="1"/>
</dbReference>
<evidence type="ECO:0000259" key="9">
    <source>
        <dbReference type="Pfam" id="PF20492"/>
    </source>
</evidence>
<feature type="region of interest" description="Disordered" evidence="7">
    <location>
        <begin position="65"/>
        <end position="95"/>
    </location>
</feature>
<keyword evidence="5" id="KW-0966">Cell projection</keyword>
<evidence type="ECO:0000313" key="10">
    <source>
        <dbReference type="Ensembl" id="ENSMICP00000036308.2"/>
    </source>
</evidence>
<dbReference type="PANTHER" id="PTHR23281">
    <property type="entry name" value="MERLIN/MOESIN/EZRIN/RADIXIN"/>
    <property type="match status" value="1"/>
</dbReference>
<keyword evidence="11" id="KW-1185">Reference proteome</keyword>
<dbReference type="Proteomes" id="UP000694394">
    <property type="component" value="Chromosome 6"/>
</dbReference>
<keyword evidence="3" id="KW-1003">Cell membrane</keyword>